<name>A0A183FYD4_HELPZ</name>
<dbReference type="AlphaFoldDB" id="A0A183FYD4"/>
<dbReference type="GO" id="GO:0045271">
    <property type="term" value="C:respiratory chain complex I"/>
    <property type="evidence" value="ECO:0007669"/>
    <property type="project" value="InterPro"/>
</dbReference>
<feature type="compositionally biased region" description="Polar residues" evidence="1">
    <location>
        <begin position="1"/>
        <end position="12"/>
    </location>
</feature>
<keyword evidence="2" id="KW-1185">Reference proteome</keyword>
<dbReference type="GO" id="GO:0005739">
    <property type="term" value="C:mitochondrion"/>
    <property type="evidence" value="ECO:0007669"/>
    <property type="project" value="InterPro"/>
</dbReference>
<evidence type="ECO:0000256" key="1">
    <source>
        <dbReference type="SAM" id="MobiDB-lite"/>
    </source>
</evidence>
<protein>
    <submittedName>
        <fullName evidence="3">NADH dehydrogenase [ubiquinone] flavoprotein 3, mitochondrial</fullName>
    </submittedName>
</protein>
<accession>A0A183FYD4</accession>
<sequence>LTTAARQTSTGTEHGDAMAKTGGQKPDCKPYKVQDYLKMNHYSFYEAETRVAESQQVPAAACTIPEVFPHRPPLRGR</sequence>
<evidence type="ECO:0000313" key="3">
    <source>
        <dbReference type="WBParaSite" id="HPBE_0001364601-mRNA-1"/>
    </source>
</evidence>
<dbReference type="InterPro" id="IPR026193">
    <property type="entry name" value="NDUFV3"/>
</dbReference>
<feature type="region of interest" description="Disordered" evidence="1">
    <location>
        <begin position="1"/>
        <end position="26"/>
    </location>
</feature>
<dbReference type="WBParaSite" id="HPBE_0001364601-mRNA-1">
    <property type="protein sequence ID" value="HPBE_0001364601-mRNA-1"/>
    <property type="gene ID" value="HPBE_0001364601"/>
</dbReference>
<dbReference type="Proteomes" id="UP000050761">
    <property type="component" value="Unassembled WGS sequence"/>
</dbReference>
<evidence type="ECO:0000313" key="2">
    <source>
        <dbReference type="Proteomes" id="UP000050761"/>
    </source>
</evidence>
<dbReference type="Pfam" id="PF15880">
    <property type="entry name" value="NDUFV3"/>
    <property type="match status" value="1"/>
</dbReference>
<organism evidence="2 3">
    <name type="scientific">Heligmosomoides polygyrus</name>
    <name type="common">Parasitic roundworm</name>
    <dbReference type="NCBI Taxonomy" id="6339"/>
    <lineage>
        <taxon>Eukaryota</taxon>
        <taxon>Metazoa</taxon>
        <taxon>Ecdysozoa</taxon>
        <taxon>Nematoda</taxon>
        <taxon>Chromadorea</taxon>
        <taxon>Rhabditida</taxon>
        <taxon>Rhabditina</taxon>
        <taxon>Rhabditomorpha</taxon>
        <taxon>Strongyloidea</taxon>
        <taxon>Heligmosomidae</taxon>
        <taxon>Heligmosomoides</taxon>
    </lineage>
</organism>
<proteinExistence type="predicted"/>
<reference evidence="3" key="1">
    <citation type="submission" date="2019-09" db="UniProtKB">
        <authorList>
            <consortium name="WormBaseParasite"/>
        </authorList>
    </citation>
    <scope>IDENTIFICATION</scope>
</reference>